<name>A0AAE3GZP0_9BACT</name>
<keyword evidence="3 9" id="KW-1003">Cell membrane</keyword>
<proteinExistence type="inferred from homology"/>
<evidence type="ECO:0000256" key="8">
    <source>
        <dbReference type="ARBA" id="ARBA00023315"/>
    </source>
</evidence>
<evidence type="ECO:0000256" key="9">
    <source>
        <dbReference type="HAMAP-Rule" id="MF_01148"/>
    </source>
</evidence>
<evidence type="ECO:0000313" key="12">
    <source>
        <dbReference type="Proteomes" id="UP001204144"/>
    </source>
</evidence>
<sequence length="512" mass="58839">MTKILIKYSWILSGILLGLSYPSYHPIPSGILAWIAFVPFLLENQKSNAFKIYLVKASLLCIITMSVEAWWVNLYSFSAFLICVFSQFLFLLAPLCGFYYSKKRFGWRKALLLLPFLWTLLDFLAHQVPHSLQIYMLPYTQANNTWLVQFADLTGMWGISFWVVMMNSLLALALANRKVKNFAYLFIWLLVPLLYSFYVVSLNPKSVLSSSNKKTKVSLIQTNIDSYHQDSLTAQKTFDQIVSLSDSAVKNTQPDLLLLPETAFPLSLFQDSVLLDFTKKSIAAWQTSVAIGYAEYPDISNKAVFRNNALVFTPQLAMFWDSLKIKSSDVKVYQKQYGLPFVELMPYFEKTPTLRGSAMERGKEPLVFDYKNFDNENFKVALSICWEQMHPEKIATLVMQNAEFIALMNNDAWFGKTAGAKQLLSFTRLRAIENRRTIARCSNGGISCFIDPFGKIYGKIPWFTTEYSTQEVLCNTKKSFYTKHPRFFLGCVLVSLILLIFYFELFKKNKTV</sequence>
<dbReference type="PANTHER" id="PTHR38686">
    <property type="entry name" value="APOLIPOPROTEIN N-ACYLTRANSFERASE"/>
    <property type="match status" value="1"/>
</dbReference>
<comment type="pathway">
    <text evidence="9">Protein modification; lipoprotein biosynthesis (N-acyl transfer).</text>
</comment>
<dbReference type="NCBIfam" id="TIGR00546">
    <property type="entry name" value="lnt"/>
    <property type="match status" value="1"/>
</dbReference>
<keyword evidence="6 9" id="KW-1133">Transmembrane helix</keyword>
<reference evidence="11 12" key="1">
    <citation type="submission" date="2018-11" db="EMBL/GenBank/DDBJ databases">
        <title>Novel bacteria species description.</title>
        <authorList>
            <person name="Han J.-H."/>
        </authorList>
    </citation>
    <scope>NUCLEOTIDE SEQUENCE [LARGE SCALE GENOMIC DNA]</scope>
    <source>
        <strain evidence="11 12">KCTC23259</strain>
    </source>
</reference>
<evidence type="ECO:0000313" key="11">
    <source>
        <dbReference type="EMBL" id="MCP9761600.1"/>
    </source>
</evidence>
<dbReference type="RefSeq" id="WP_255035341.1">
    <property type="nucleotide sequence ID" value="NZ_RJUF01000002.1"/>
</dbReference>
<accession>A0AAE3GZP0</accession>
<keyword evidence="4 9" id="KW-0808">Transferase</keyword>
<dbReference type="HAMAP" id="MF_01148">
    <property type="entry name" value="Lnt"/>
    <property type="match status" value="1"/>
</dbReference>
<dbReference type="Proteomes" id="UP001204144">
    <property type="component" value="Unassembled WGS sequence"/>
</dbReference>
<dbReference type="Pfam" id="PF00795">
    <property type="entry name" value="CN_hydrolase"/>
    <property type="match status" value="1"/>
</dbReference>
<comment type="similarity">
    <text evidence="2 9">Belongs to the CN hydrolase family. Apolipoprotein N-acyltransferase subfamily.</text>
</comment>
<feature type="transmembrane region" description="Helical" evidence="9">
    <location>
        <begin position="487"/>
        <end position="506"/>
    </location>
</feature>
<dbReference type="GO" id="GO:0005886">
    <property type="term" value="C:plasma membrane"/>
    <property type="evidence" value="ECO:0007669"/>
    <property type="project" value="UniProtKB-SubCell"/>
</dbReference>
<dbReference type="GO" id="GO:0016410">
    <property type="term" value="F:N-acyltransferase activity"/>
    <property type="evidence" value="ECO:0007669"/>
    <property type="project" value="UniProtKB-UniRule"/>
</dbReference>
<evidence type="ECO:0000256" key="7">
    <source>
        <dbReference type="ARBA" id="ARBA00023136"/>
    </source>
</evidence>
<evidence type="ECO:0000256" key="1">
    <source>
        <dbReference type="ARBA" id="ARBA00004651"/>
    </source>
</evidence>
<evidence type="ECO:0000256" key="2">
    <source>
        <dbReference type="ARBA" id="ARBA00010065"/>
    </source>
</evidence>
<dbReference type="Pfam" id="PF20154">
    <property type="entry name" value="LNT_N"/>
    <property type="match status" value="1"/>
</dbReference>
<organism evidence="11 12">
    <name type="scientific">Lacihabitans soyangensis</name>
    <dbReference type="NCBI Taxonomy" id="869394"/>
    <lineage>
        <taxon>Bacteria</taxon>
        <taxon>Pseudomonadati</taxon>
        <taxon>Bacteroidota</taxon>
        <taxon>Cytophagia</taxon>
        <taxon>Cytophagales</taxon>
        <taxon>Leadbetterellaceae</taxon>
        <taxon>Lacihabitans</taxon>
    </lineage>
</organism>
<keyword evidence="7 9" id="KW-0472">Membrane</keyword>
<evidence type="ECO:0000256" key="6">
    <source>
        <dbReference type="ARBA" id="ARBA00022989"/>
    </source>
</evidence>
<feature type="transmembrane region" description="Helical" evidence="9">
    <location>
        <begin position="182"/>
        <end position="200"/>
    </location>
</feature>
<evidence type="ECO:0000256" key="3">
    <source>
        <dbReference type="ARBA" id="ARBA00022475"/>
    </source>
</evidence>
<comment type="catalytic activity">
    <reaction evidence="9">
        <text>N-terminal S-1,2-diacyl-sn-glyceryl-L-cysteinyl-[lipoprotein] + a glycerophospholipid = N-acyl-S-1,2-diacyl-sn-glyceryl-L-cysteinyl-[lipoprotein] + a 2-acyl-sn-glycero-3-phospholipid + H(+)</text>
        <dbReference type="Rhea" id="RHEA:48228"/>
        <dbReference type="Rhea" id="RHEA-COMP:14681"/>
        <dbReference type="Rhea" id="RHEA-COMP:14684"/>
        <dbReference type="ChEBI" id="CHEBI:15378"/>
        <dbReference type="ChEBI" id="CHEBI:136912"/>
        <dbReference type="ChEBI" id="CHEBI:140656"/>
        <dbReference type="ChEBI" id="CHEBI:140657"/>
        <dbReference type="ChEBI" id="CHEBI:140660"/>
        <dbReference type="EC" id="2.3.1.269"/>
    </reaction>
</comment>
<feature type="transmembrane region" description="Helical" evidence="9">
    <location>
        <begin position="156"/>
        <end position="175"/>
    </location>
</feature>
<comment type="subcellular location">
    <subcellularLocation>
        <location evidence="1 9">Cell membrane</location>
        <topology evidence="1 9">Multi-pass membrane protein</topology>
    </subcellularLocation>
</comment>
<dbReference type="EMBL" id="RJUF01000002">
    <property type="protein sequence ID" value="MCP9761600.1"/>
    <property type="molecule type" value="Genomic_DNA"/>
</dbReference>
<dbReference type="CDD" id="cd07571">
    <property type="entry name" value="ALP_N-acyl_transferase"/>
    <property type="match status" value="1"/>
</dbReference>
<evidence type="ECO:0000256" key="5">
    <source>
        <dbReference type="ARBA" id="ARBA00022692"/>
    </source>
</evidence>
<dbReference type="EC" id="2.3.1.269" evidence="9"/>
<dbReference type="InterPro" id="IPR045378">
    <property type="entry name" value="LNT_N"/>
</dbReference>
<evidence type="ECO:0000256" key="4">
    <source>
        <dbReference type="ARBA" id="ARBA00022679"/>
    </source>
</evidence>
<dbReference type="PROSITE" id="PS50263">
    <property type="entry name" value="CN_HYDROLASE"/>
    <property type="match status" value="1"/>
</dbReference>
<feature type="domain" description="CN hydrolase" evidence="10">
    <location>
        <begin position="220"/>
        <end position="480"/>
    </location>
</feature>
<protein>
    <recommendedName>
        <fullName evidence="9">Apolipoprotein N-acyltransferase</fullName>
        <shortName evidence="9">ALP N-acyltransferase</shortName>
        <ecNumber evidence="9">2.3.1.269</ecNumber>
    </recommendedName>
</protein>
<dbReference type="InterPro" id="IPR003010">
    <property type="entry name" value="C-N_Hydrolase"/>
</dbReference>
<dbReference type="InterPro" id="IPR004563">
    <property type="entry name" value="Apolipo_AcylTrfase"/>
</dbReference>
<comment type="caution">
    <text evidence="11">The sequence shown here is derived from an EMBL/GenBank/DDBJ whole genome shotgun (WGS) entry which is preliminary data.</text>
</comment>
<feature type="transmembrane region" description="Helical" evidence="9">
    <location>
        <begin position="78"/>
        <end position="100"/>
    </location>
</feature>
<dbReference type="GO" id="GO:0042158">
    <property type="term" value="P:lipoprotein biosynthetic process"/>
    <property type="evidence" value="ECO:0007669"/>
    <property type="project" value="UniProtKB-UniRule"/>
</dbReference>
<dbReference type="SUPFAM" id="SSF56317">
    <property type="entry name" value="Carbon-nitrogen hydrolase"/>
    <property type="match status" value="1"/>
</dbReference>
<keyword evidence="12" id="KW-1185">Reference proteome</keyword>
<feature type="transmembrane region" description="Helical" evidence="9">
    <location>
        <begin position="112"/>
        <end position="136"/>
    </location>
</feature>
<dbReference type="PANTHER" id="PTHR38686:SF1">
    <property type="entry name" value="APOLIPOPROTEIN N-ACYLTRANSFERASE"/>
    <property type="match status" value="1"/>
</dbReference>
<feature type="transmembrane region" description="Helical" evidence="9">
    <location>
        <begin position="23"/>
        <end position="42"/>
    </location>
</feature>
<dbReference type="Gene3D" id="3.60.110.10">
    <property type="entry name" value="Carbon-nitrogen hydrolase"/>
    <property type="match status" value="1"/>
</dbReference>
<keyword evidence="8 9" id="KW-0012">Acyltransferase</keyword>
<comment type="function">
    <text evidence="9">Catalyzes the phospholipid dependent N-acylation of the N-terminal cysteine of apolipoprotein, the last step in lipoprotein maturation.</text>
</comment>
<evidence type="ECO:0000259" key="10">
    <source>
        <dbReference type="PROSITE" id="PS50263"/>
    </source>
</evidence>
<dbReference type="AlphaFoldDB" id="A0AAE3GZP0"/>
<dbReference type="InterPro" id="IPR036526">
    <property type="entry name" value="C-N_Hydrolase_sf"/>
</dbReference>
<keyword evidence="5 9" id="KW-0812">Transmembrane</keyword>
<feature type="transmembrane region" description="Helical" evidence="9">
    <location>
        <begin position="54"/>
        <end position="72"/>
    </location>
</feature>
<gene>
    <name evidence="9 11" type="primary">lnt</name>
    <name evidence="11" type="ORF">EGI31_01445</name>
</gene>